<reference evidence="1 2" key="1">
    <citation type="journal article" date="2019" name="Sci. Data">
        <title>Hybrid genome assembly and annotation of Danionella translucida.</title>
        <authorList>
            <person name="Kadobianskyi M."/>
            <person name="Schulze L."/>
            <person name="Schuelke M."/>
            <person name="Judkewitz B."/>
        </authorList>
    </citation>
    <scope>NUCLEOTIDE SEQUENCE [LARGE SCALE GENOMIC DNA]</scope>
    <source>
        <strain evidence="1 2">Bolton</strain>
    </source>
</reference>
<dbReference type="Proteomes" id="UP000316079">
    <property type="component" value="Unassembled WGS sequence"/>
</dbReference>
<organism evidence="1 2">
    <name type="scientific">Danionella cerebrum</name>
    <dbReference type="NCBI Taxonomy" id="2873325"/>
    <lineage>
        <taxon>Eukaryota</taxon>
        <taxon>Metazoa</taxon>
        <taxon>Chordata</taxon>
        <taxon>Craniata</taxon>
        <taxon>Vertebrata</taxon>
        <taxon>Euteleostomi</taxon>
        <taxon>Actinopterygii</taxon>
        <taxon>Neopterygii</taxon>
        <taxon>Teleostei</taxon>
        <taxon>Ostariophysi</taxon>
        <taxon>Cypriniformes</taxon>
        <taxon>Danionidae</taxon>
        <taxon>Danioninae</taxon>
        <taxon>Danionella</taxon>
    </lineage>
</organism>
<sequence>MCGCTCPWAFSMASPHPGLKRVCRNTRSRPRSFRCGVHWPFSWALLESSADDLDLLFSYPNHFPPRTLHSIFAFSHRLLKSSGLACDFVHRVAHFPRGGRCRWDTCNTVLQELGPGSGGILACTLEGGEPREIVVSLLPWCKTGEAISYVHVSGPAPSKGLQRVQNRLLL</sequence>
<dbReference type="EMBL" id="SRMA01027242">
    <property type="protein sequence ID" value="TRY57322.1"/>
    <property type="molecule type" value="Genomic_DNA"/>
</dbReference>
<name>A0A553MVV3_9TELE</name>
<comment type="caution">
    <text evidence="1">The sequence shown here is derived from an EMBL/GenBank/DDBJ whole genome shotgun (WGS) entry which is preliminary data.</text>
</comment>
<protein>
    <submittedName>
        <fullName evidence="1">Uncharacterized protein</fullName>
    </submittedName>
</protein>
<accession>A0A553MVV3</accession>
<gene>
    <name evidence="1" type="ORF">DNTS_007941</name>
</gene>
<keyword evidence="2" id="KW-1185">Reference proteome</keyword>
<proteinExistence type="predicted"/>
<evidence type="ECO:0000313" key="1">
    <source>
        <dbReference type="EMBL" id="TRY57322.1"/>
    </source>
</evidence>
<evidence type="ECO:0000313" key="2">
    <source>
        <dbReference type="Proteomes" id="UP000316079"/>
    </source>
</evidence>
<dbReference type="AlphaFoldDB" id="A0A553MVV3"/>